<feature type="signal peptide" evidence="1">
    <location>
        <begin position="1"/>
        <end position="25"/>
    </location>
</feature>
<organism evidence="3 4">
    <name type="scientific">Ophiocordyceps australis</name>
    <dbReference type="NCBI Taxonomy" id="1399860"/>
    <lineage>
        <taxon>Eukaryota</taxon>
        <taxon>Fungi</taxon>
        <taxon>Dikarya</taxon>
        <taxon>Ascomycota</taxon>
        <taxon>Pezizomycotina</taxon>
        <taxon>Sordariomycetes</taxon>
        <taxon>Hypocreomycetidae</taxon>
        <taxon>Hypocreales</taxon>
        <taxon>Ophiocordycipitaceae</taxon>
        <taxon>Ophiocordyceps</taxon>
    </lineage>
</organism>
<dbReference type="STRING" id="1399860.A0A2C5YA66"/>
<dbReference type="Pfam" id="PF25484">
    <property type="entry name" value="DUF7907"/>
    <property type="match status" value="1"/>
</dbReference>
<keyword evidence="1" id="KW-0732">Signal</keyword>
<evidence type="ECO:0000259" key="2">
    <source>
        <dbReference type="Pfam" id="PF25484"/>
    </source>
</evidence>
<accession>A0A2C5YA66</accession>
<dbReference type="AlphaFoldDB" id="A0A2C5YA66"/>
<gene>
    <name evidence="3" type="ORF">CDD81_4292</name>
</gene>
<dbReference type="Proteomes" id="UP000226192">
    <property type="component" value="Unassembled WGS sequence"/>
</dbReference>
<feature type="domain" description="DUF7907" evidence="2">
    <location>
        <begin position="25"/>
        <end position="197"/>
    </location>
</feature>
<dbReference type="EMBL" id="NJET01000029">
    <property type="protein sequence ID" value="PHH64513.1"/>
    <property type="molecule type" value="Genomic_DNA"/>
</dbReference>
<feature type="chain" id="PRO_5012203155" description="DUF7907 domain-containing protein" evidence="1">
    <location>
        <begin position="26"/>
        <end position="199"/>
    </location>
</feature>
<sequence length="199" mass="21953">MIKVALLQTCLALGAIAATAQDVQSRPFKLIIQSADKTLNDLQFATCHTGAAIESICLGGNDGATFYFNTTQGSQSPIEGYEPSGVLVWNLVGESFFVSEPMSLYLDPSTNVGLPLLEPGYSNQQVTFDPSGRLAIFSYVDDTKTPPTYDKFRAHRNWFVCKTYYSSYQYTTLAWVVGSGNVRPQNPSCVKVEVYRKFV</sequence>
<dbReference type="InterPro" id="IPR057229">
    <property type="entry name" value="DUF7907"/>
</dbReference>
<comment type="caution">
    <text evidence="3">The sequence shown here is derived from an EMBL/GenBank/DDBJ whole genome shotgun (WGS) entry which is preliminary data.</text>
</comment>
<dbReference type="OrthoDB" id="3515453at2759"/>
<reference evidence="3 4" key="1">
    <citation type="submission" date="2017-06" db="EMBL/GenBank/DDBJ databases">
        <title>Ant-infecting Ophiocordyceps genomes reveal a high diversity of potential behavioral manipulation genes and a possible major role for enterotoxins.</title>
        <authorList>
            <person name="De Bekker C."/>
            <person name="Evans H.C."/>
            <person name="Brachmann A."/>
            <person name="Hughes D.P."/>
        </authorList>
    </citation>
    <scope>NUCLEOTIDE SEQUENCE [LARGE SCALE GENOMIC DNA]</scope>
    <source>
        <strain evidence="3 4">Map64</strain>
    </source>
</reference>
<protein>
    <recommendedName>
        <fullName evidence="2">DUF7907 domain-containing protein</fullName>
    </recommendedName>
</protein>
<keyword evidence="4" id="KW-1185">Reference proteome</keyword>
<evidence type="ECO:0000313" key="3">
    <source>
        <dbReference type="EMBL" id="PHH64513.1"/>
    </source>
</evidence>
<proteinExistence type="predicted"/>
<name>A0A2C5YA66_9HYPO</name>
<evidence type="ECO:0000313" key="4">
    <source>
        <dbReference type="Proteomes" id="UP000226192"/>
    </source>
</evidence>
<evidence type="ECO:0000256" key="1">
    <source>
        <dbReference type="SAM" id="SignalP"/>
    </source>
</evidence>